<keyword evidence="3 6" id="KW-0812">Transmembrane</keyword>
<evidence type="ECO:0000256" key="6">
    <source>
        <dbReference type="SAM" id="Phobius"/>
    </source>
</evidence>
<sequence length="671" mass="71871">MLMSKKTQKWAVPLIAVFLGMLLGAILMLCFGYNPLWAYNDLLYTAFGSVKNIGEIFRAMGPLILIALGFSVASKAGFFNVGLPGQALMGWVMSVWFALSFPDLPKPVSVICTVLVGLIAGGIAGAIPGILRAFLGTSEVIVTIMMNYIILYGTQYLIQDVFPDKIMRTTEATIKVSENASYQTEWLSALTDNSRINIGIFIALFAVFIVWFLMRKTTLGYEITSVGINPHAAEYAGMSAKHLIVVSMIISGALAGLGGTVEGLGTFGNVYSQTSSLSIGWDGMAVSLLAVNTALGIPFASFLYAVLSIGKTGMIGIPSEVIDVVSAFIIFFVGADYLIRQFIKTKKKKEESKMSFSTTLALLVSSMLIYSAPLIFTSIGGTFSERGGIVNVGLEGIMVMGAFSGVLFNLSYADVFGHATPWVASIVAGLVGLLYSLIHAVATINLRADHVVSGTVLNLIAPSFAVFQCRHLFGKGQTDTITQTFGRFSFPILKDIPFIGKIFFNNTSLVAYVAILVSFISWYIIFKTRFGLRLRSVGEHPQAADTLGINVYLMRYAGVMISGFLGGIGGAVYAQTISNNFAVTTIAGPGFIALAAMIFGRWNPVGAMLSSLFFGLSQSLAIIGAQLPFFSSIPSVYLKVAPYVLTIVVLAAFFGKAVAPKADGVNYIKSK</sequence>
<name>A0ABP2DH21_9STRE</name>
<feature type="transmembrane region" description="Helical" evidence="6">
    <location>
        <begin position="321"/>
        <end position="339"/>
    </location>
</feature>
<feature type="transmembrane region" description="Helical" evidence="6">
    <location>
        <begin position="140"/>
        <end position="158"/>
    </location>
</feature>
<accession>A0ABP2DH21</accession>
<proteinExistence type="predicted"/>
<evidence type="ECO:0000313" key="8">
    <source>
        <dbReference type="Proteomes" id="UP000005602"/>
    </source>
</evidence>
<reference evidence="7" key="1">
    <citation type="submission" date="2008-03" db="EMBL/GenBank/DDBJ databases">
        <authorList>
            <person name="Fulton L."/>
            <person name="Clifton S."/>
            <person name="Fulton B."/>
            <person name="Xu J."/>
            <person name="Minx P."/>
            <person name="Pepin K.H."/>
            <person name="Johnson M."/>
            <person name="Thiruvilangam P."/>
            <person name="Bhonagiri V."/>
            <person name="Nash W.E."/>
            <person name="Mardis E.R."/>
            <person name="Wilson R.K."/>
        </authorList>
    </citation>
    <scope>NUCLEOTIDE SEQUENCE [LARGE SCALE GENOMIC DNA]</scope>
    <source>
        <strain evidence="7">ATCC BAA-102</strain>
    </source>
</reference>
<dbReference type="CDD" id="cd06580">
    <property type="entry name" value="TM_PBP1_transp_TpRbsC_like"/>
    <property type="match status" value="2"/>
</dbReference>
<evidence type="ECO:0000256" key="5">
    <source>
        <dbReference type="ARBA" id="ARBA00023136"/>
    </source>
</evidence>
<feature type="transmembrane region" description="Helical" evidence="6">
    <location>
        <begin position="360"/>
        <end position="383"/>
    </location>
</feature>
<feature type="transmembrane region" description="Helical" evidence="6">
    <location>
        <begin position="285"/>
        <end position="309"/>
    </location>
</feature>
<evidence type="ECO:0000256" key="3">
    <source>
        <dbReference type="ARBA" id="ARBA00022692"/>
    </source>
</evidence>
<feature type="transmembrane region" description="Helical" evidence="6">
    <location>
        <begin position="422"/>
        <end position="442"/>
    </location>
</feature>
<feature type="transmembrane region" description="Helical" evidence="6">
    <location>
        <begin position="640"/>
        <end position="659"/>
    </location>
</feature>
<keyword evidence="2" id="KW-1003">Cell membrane</keyword>
<feature type="transmembrane region" description="Helical" evidence="6">
    <location>
        <begin position="107"/>
        <end position="128"/>
    </location>
</feature>
<keyword evidence="4 6" id="KW-1133">Transmembrane helix</keyword>
<organism evidence="7 8">
    <name type="scientific">Streptococcus infantarius subsp. infantarius ATCC BAA-102</name>
    <dbReference type="NCBI Taxonomy" id="471872"/>
    <lineage>
        <taxon>Bacteria</taxon>
        <taxon>Bacillati</taxon>
        <taxon>Bacillota</taxon>
        <taxon>Bacilli</taxon>
        <taxon>Lactobacillales</taxon>
        <taxon>Streptococcaceae</taxon>
        <taxon>Streptococcus</taxon>
    </lineage>
</organism>
<evidence type="ECO:0000256" key="2">
    <source>
        <dbReference type="ARBA" id="ARBA00022475"/>
    </source>
</evidence>
<feature type="transmembrane region" description="Helical" evidence="6">
    <location>
        <begin position="56"/>
        <end position="74"/>
    </location>
</feature>
<feature type="transmembrane region" description="Helical" evidence="6">
    <location>
        <begin position="196"/>
        <end position="214"/>
    </location>
</feature>
<feature type="transmembrane region" description="Helical" evidence="6">
    <location>
        <begin position="81"/>
        <end position="101"/>
    </location>
</feature>
<protein>
    <submittedName>
        <fullName evidence="7">Branched-chain amino acid ABC transporter, permease protein</fullName>
    </submittedName>
</protein>
<feature type="transmembrane region" description="Helical" evidence="6">
    <location>
        <begin position="509"/>
        <end position="526"/>
    </location>
</feature>
<feature type="transmembrane region" description="Helical" evidence="6">
    <location>
        <begin position="556"/>
        <end position="575"/>
    </location>
</feature>
<evidence type="ECO:0000313" key="7">
    <source>
        <dbReference type="EMBL" id="EDT47531.1"/>
    </source>
</evidence>
<comment type="subcellular location">
    <subcellularLocation>
        <location evidence="1">Cell membrane</location>
        <topology evidence="1">Multi-pass membrane protein</topology>
    </subcellularLocation>
</comment>
<feature type="transmembrane region" description="Helical" evidence="6">
    <location>
        <begin position="12"/>
        <end position="36"/>
    </location>
</feature>
<comment type="caution">
    <text evidence="7">The sequence shown here is derived from an EMBL/GenBank/DDBJ whole genome shotgun (WGS) entry which is preliminary data.</text>
</comment>
<dbReference type="PANTHER" id="PTHR43370">
    <property type="entry name" value="SUGAR ABC TRANSPORTER INTEGRAL MEMBRANE PROTEIN-RELATED"/>
    <property type="match status" value="1"/>
</dbReference>
<reference evidence="7" key="2">
    <citation type="submission" date="2013-09" db="EMBL/GenBank/DDBJ databases">
        <title>Draft genome sequence of Streptococcus infantarius subsp. infantarius ATCC BAA-102.</title>
        <authorList>
            <person name="Sudarsanam P."/>
            <person name="Ley R."/>
            <person name="Guruge J."/>
            <person name="Turnbaugh P.J."/>
            <person name="Mahowald M."/>
            <person name="Liep D."/>
            <person name="Gordon J."/>
        </authorList>
    </citation>
    <scope>NUCLEOTIDE SEQUENCE</scope>
    <source>
        <strain evidence="7">ATCC BAA-102</strain>
    </source>
</reference>
<keyword evidence="8" id="KW-1185">Reference proteome</keyword>
<feature type="transmembrane region" description="Helical" evidence="6">
    <location>
        <begin position="389"/>
        <end position="410"/>
    </location>
</feature>
<gene>
    <name evidence="7" type="ORF">STRINF_01328</name>
</gene>
<dbReference type="EMBL" id="ABJK02000020">
    <property type="protein sequence ID" value="EDT47531.1"/>
    <property type="molecule type" value="Genomic_DNA"/>
</dbReference>
<dbReference type="InterPro" id="IPR001851">
    <property type="entry name" value="ABC_transp_permease"/>
</dbReference>
<keyword evidence="5 6" id="KW-0472">Membrane</keyword>
<evidence type="ECO:0000256" key="1">
    <source>
        <dbReference type="ARBA" id="ARBA00004651"/>
    </source>
</evidence>
<dbReference type="PANTHER" id="PTHR43370:SF1">
    <property type="entry name" value="GUANOSINE ABC TRANSPORTER PERMEASE PROTEIN NUPQ"/>
    <property type="match status" value="1"/>
</dbReference>
<feature type="transmembrane region" description="Helical" evidence="6">
    <location>
        <begin position="581"/>
        <end position="600"/>
    </location>
</feature>
<evidence type="ECO:0000256" key="4">
    <source>
        <dbReference type="ARBA" id="ARBA00022989"/>
    </source>
</evidence>
<dbReference type="Proteomes" id="UP000005602">
    <property type="component" value="Unassembled WGS sequence"/>
</dbReference>
<dbReference type="Pfam" id="PF02653">
    <property type="entry name" value="BPD_transp_2"/>
    <property type="match status" value="2"/>
</dbReference>